<dbReference type="AlphaFoldDB" id="A0A426Z6S6"/>
<protein>
    <submittedName>
        <fullName evidence="1">Uncharacterized protein</fullName>
    </submittedName>
</protein>
<sequence length="149" mass="16790">MAGIRGYWTLTAAAIAFRLLLLLCFPKDLHLGSRPEVATPLTSLRRCMKPSLRSSLSSASFFRLPSRTFSYFRFFLAVAEGNVSSMYHGSPLLLSFLGQLTIRRFAISTCTARYGRYIPVRQVTSTRTARYWTVPSKIDRRRSISVVAG</sequence>
<reference evidence="1 2" key="1">
    <citation type="journal article" date="2014" name="Agronomy (Basel)">
        <title>A Draft Genome Sequence for Ensete ventricosum, the Drought-Tolerant Tree Against Hunger.</title>
        <authorList>
            <person name="Harrison J."/>
            <person name="Moore K.A."/>
            <person name="Paszkiewicz K."/>
            <person name="Jones T."/>
            <person name="Grant M."/>
            <person name="Ambacheew D."/>
            <person name="Muzemil S."/>
            <person name="Studholme D.J."/>
        </authorList>
    </citation>
    <scope>NUCLEOTIDE SEQUENCE [LARGE SCALE GENOMIC DNA]</scope>
</reference>
<comment type="caution">
    <text evidence="1">The sequence shown here is derived from an EMBL/GenBank/DDBJ whole genome shotgun (WGS) entry which is preliminary data.</text>
</comment>
<gene>
    <name evidence="1" type="ORF">B296_00045647</name>
</gene>
<dbReference type="Proteomes" id="UP000287651">
    <property type="component" value="Unassembled WGS sequence"/>
</dbReference>
<proteinExistence type="predicted"/>
<organism evidence="1 2">
    <name type="scientific">Ensete ventricosum</name>
    <name type="common">Abyssinian banana</name>
    <name type="synonym">Musa ensete</name>
    <dbReference type="NCBI Taxonomy" id="4639"/>
    <lineage>
        <taxon>Eukaryota</taxon>
        <taxon>Viridiplantae</taxon>
        <taxon>Streptophyta</taxon>
        <taxon>Embryophyta</taxon>
        <taxon>Tracheophyta</taxon>
        <taxon>Spermatophyta</taxon>
        <taxon>Magnoliopsida</taxon>
        <taxon>Liliopsida</taxon>
        <taxon>Zingiberales</taxon>
        <taxon>Musaceae</taxon>
        <taxon>Ensete</taxon>
    </lineage>
</organism>
<evidence type="ECO:0000313" key="2">
    <source>
        <dbReference type="Proteomes" id="UP000287651"/>
    </source>
</evidence>
<accession>A0A426Z6S6</accession>
<evidence type="ECO:0000313" key="1">
    <source>
        <dbReference type="EMBL" id="RRT59672.1"/>
    </source>
</evidence>
<name>A0A426Z6S6_ENSVE</name>
<dbReference type="EMBL" id="AMZH03008117">
    <property type="protein sequence ID" value="RRT59672.1"/>
    <property type="molecule type" value="Genomic_DNA"/>
</dbReference>